<evidence type="ECO:0000313" key="2">
    <source>
        <dbReference type="Proteomes" id="UP000236047"/>
    </source>
</evidence>
<gene>
    <name evidence="1" type="ORF">AOB60_15540</name>
</gene>
<organism evidence="1 2">
    <name type="scientific">Streptomyces noursei</name>
    <name type="common">Streptomyces albulus</name>
    <dbReference type="NCBI Taxonomy" id="1971"/>
    <lineage>
        <taxon>Bacteria</taxon>
        <taxon>Bacillati</taxon>
        <taxon>Actinomycetota</taxon>
        <taxon>Actinomycetes</taxon>
        <taxon>Kitasatosporales</taxon>
        <taxon>Streptomycetaceae</taxon>
        <taxon>Streptomyces</taxon>
    </lineage>
</organism>
<dbReference type="EMBL" id="LJSN01000002">
    <property type="protein sequence ID" value="PNE41982.1"/>
    <property type="molecule type" value="Genomic_DNA"/>
</dbReference>
<comment type="caution">
    <text evidence="1">The sequence shown here is derived from an EMBL/GenBank/DDBJ whole genome shotgun (WGS) entry which is preliminary data.</text>
</comment>
<evidence type="ECO:0008006" key="3">
    <source>
        <dbReference type="Google" id="ProtNLM"/>
    </source>
</evidence>
<sequence>MGWAPIAHIVWDWNGTLLHDIDAVIAATNATFAEIDLEPLTLKRYRELYCVRFPRFYERLMGQLPWSSVTQ</sequence>
<dbReference type="Proteomes" id="UP000236047">
    <property type="component" value="Unassembled WGS sequence"/>
</dbReference>
<evidence type="ECO:0000313" key="1">
    <source>
        <dbReference type="EMBL" id="PNE41982.1"/>
    </source>
</evidence>
<keyword evidence="2" id="KW-1185">Reference proteome</keyword>
<dbReference type="AlphaFoldDB" id="A0A2N8PLU1"/>
<dbReference type="SUPFAM" id="SSF56784">
    <property type="entry name" value="HAD-like"/>
    <property type="match status" value="1"/>
</dbReference>
<dbReference type="InterPro" id="IPR036412">
    <property type="entry name" value="HAD-like_sf"/>
</dbReference>
<name>A0A2N8PLU1_STRNR</name>
<protein>
    <recommendedName>
        <fullName evidence="3">Phosphatase</fullName>
    </recommendedName>
</protein>
<accession>A0A2N8PLU1</accession>
<reference evidence="2" key="1">
    <citation type="submission" date="2015-09" db="EMBL/GenBank/DDBJ databases">
        <authorList>
            <person name="Graham D.E."/>
            <person name="Mahan K.M."/>
            <person name="Klingeman D.M."/>
            <person name="Fida T."/>
            <person name="Giannone R.J."/>
            <person name="Hettich R.L."/>
            <person name="Parry R.J."/>
            <person name="Spain J.C."/>
        </authorList>
    </citation>
    <scope>NUCLEOTIDE SEQUENCE [LARGE SCALE GENOMIC DNA]</scope>
    <source>
        <strain evidence="2">JCM 4701</strain>
    </source>
</reference>
<proteinExistence type="predicted"/>